<dbReference type="InterPro" id="IPR017441">
    <property type="entry name" value="Protein_kinase_ATP_BS"/>
</dbReference>
<keyword evidence="4" id="KW-0418">Kinase</keyword>
<feature type="binding site" evidence="3">
    <location>
        <position position="63"/>
    </location>
    <ligand>
        <name>ATP</name>
        <dbReference type="ChEBI" id="CHEBI:30616"/>
    </ligand>
</feature>
<dbReference type="PROSITE" id="PS00107">
    <property type="entry name" value="PROTEIN_KINASE_ATP"/>
    <property type="match status" value="1"/>
</dbReference>
<keyword evidence="2 3" id="KW-0067">ATP-binding</keyword>
<comment type="similarity">
    <text evidence="4">Belongs to the protein kinase superfamily.</text>
</comment>
<dbReference type="GO" id="GO:0004674">
    <property type="term" value="F:protein serine/threonine kinase activity"/>
    <property type="evidence" value="ECO:0007669"/>
    <property type="project" value="UniProtKB-KW"/>
</dbReference>
<keyword evidence="4" id="KW-0808">Transferase</keyword>
<dbReference type="Gene3D" id="1.10.510.10">
    <property type="entry name" value="Transferase(Phosphotransferase) domain 1"/>
    <property type="match status" value="1"/>
</dbReference>
<reference evidence="7 8" key="2">
    <citation type="journal article" date="2012" name="Open Biol.">
        <title>Characteristics of nucleosomes and linker DNA regions on the genome of the basidiomycete Mixia osmundae revealed by mono- and dinucleosome mapping.</title>
        <authorList>
            <person name="Nishida H."/>
            <person name="Kondo S."/>
            <person name="Matsumoto T."/>
            <person name="Suzuki Y."/>
            <person name="Yoshikawa H."/>
            <person name="Taylor T.D."/>
            <person name="Sugiyama J."/>
        </authorList>
    </citation>
    <scope>NUCLEOTIDE SEQUENCE [LARGE SCALE GENOMIC DNA]</scope>
    <source>
        <strain evidence="8">CBS 9802 / IAM 14324 / JCM 22182 / KY 12970</strain>
    </source>
</reference>
<evidence type="ECO:0000256" key="4">
    <source>
        <dbReference type="RuleBase" id="RU000304"/>
    </source>
</evidence>
<sequence>MRRILSYAEDHTPGQPSTFQKRHHYAFTDVGLGQGGFGVVMKATQIKDDTPVAIKKVPKSVVKDKVAYRRIVSFMIDSSHPNIVRFLEAFESKHHFYTVYELVESKQDLFDRLLDVKHFTENDAKAAMRSALSATAYLHDRQVIHRDLKLENFMMRSTHSGPGDLVLIDFGTSLVLQDGQAGGLTEVTGTPGYMAPEIYKKKGYSYLADIWSLGTVCWMLLSGRSLYSTSTDYPVIMRETLALDEAPFPEQVFHDITDDAKAFIRHLLDPSPSTRASARDALDHKWLSRQAMTPKFDTSHRTPASMESDAHGLLPEKGQPKLEDGATVNDAEGSRFAGTATMPHELLDPHSAPDSGTNTPKPTDMAKAREKHTGEELMISSALLERVRTRQ</sequence>
<comment type="caution">
    <text evidence="7">The sequence shown here is derived from an EMBL/GenBank/DDBJ whole genome shotgun (WGS) entry which is preliminary data.</text>
</comment>
<dbReference type="InterPro" id="IPR011009">
    <property type="entry name" value="Kinase-like_dom_sf"/>
</dbReference>
<keyword evidence="8" id="KW-1185">Reference proteome</keyword>
<dbReference type="InterPro" id="IPR000719">
    <property type="entry name" value="Prot_kinase_dom"/>
</dbReference>
<dbReference type="GO" id="GO:0005524">
    <property type="term" value="F:ATP binding"/>
    <property type="evidence" value="ECO:0007669"/>
    <property type="project" value="UniProtKB-UniRule"/>
</dbReference>
<feature type="region of interest" description="Disordered" evidence="5">
    <location>
        <begin position="293"/>
        <end position="380"/>
    </location>
</feature>
<proteinExistence type="inferred from homology"/>
<dbReference type="InParanoid" id="G7E869"/>
<gene>
    <name evidence="7" type="primary">Mo05718</name>
    <name evidence="7" type="ORF">E5Q_05718</name>
</gene>
<dbReference type="AlphaFoldDB" id="G7E869"/>
<dbReference type="InterPro" id="IPR008271">
    <property type="entry name" value="Ser/Thr_kinase_AS"/>
</dbReference>
<accession>G7E869</accession>
<dbReference type="PANTHER" id="PTHR24347">
    <property type="entry name" value="SERINE/THREONINE-PROTEIN KINASE"/>
    <property type="match status" value="1"/>
</dbReference>
<reference evidence="7 8" key="1">
    <citation type="journal article" date="2011" name="J. Gen. Appl. Microbiol.">
        <title>Draft genome sequencing of the enigmatic basidiomycete Mixia osmundae.</title>
        <authorList>
            <person name="Nishida H."/>
            <person name="Nagatsuka Y."/>
            <person name="Sugiyama J."/>
        </authorList>
    </citation>
    <scope>NUCLEOTIDE SEQUENCE [LARGE SCALE GENOMIC DNA]</scope>
    <source>
        <strain evidence="8">CBS 9802 / IAM 14324 / JCM 22182 / KY 12970</strain>
    </source>
</reference>
<evidence type="ECO:0000313" key="7">
    <source>
        <dbReference type="EMBL" id="GAA99029.1"/>
    </source>
</evidence>
<dbReference type="OrthoDB" id="40902at2759"/>
<dbReference type="HOGENOM" id="CLU_000288_63_0_1"/>
<dbReference type="PROSITE" id="PS00108">
    <property type="entry name" value="PROTEIN_KINASE_ST"/>
    <property type="match status" value="1"/>
</dbReference>
<dbReference type="Pfam" id="PF00069">
    <property type="entry name" value="Pkinase"/>
    <property type="match status" value="1"/>
</dbReference>
<protein>
    <recommendedName>
        <fullName evidence="6">Protein kinase domain-containing protein</fullName>
    </recommendedName>
</protein>
<evidence type="ECO:0000259" key="6">
    <source>
        <dbReference type="PROSITE" id="PS50011"/>
    </source>
</evidence>
<evidence type="ECO:0000256" key="3">
    <source>
        <dbReference type="PROSITE-ProRule" id="PRU10141"/>
    </source>
</evidence>
<dbReference type="eggNOG" id="KOG0032">
    <property type="taxonomic scope" value="Eukaryota"/>
</dbReference>
<name>G7E869_MIXOS</name>
<evidence type="ECO:0000256" key="2">
    <source>
        <dbReference type="ARBA" id="ARBA00022840"/>
    </source>
</evidence>
<dbReference type="SUPFAM" id="SSF56112">
    <property type="entry name" value="Protein kinase-like (PK-like)"/>
    <property type="match status" value="1"/>
</dbReference>
<evidence type="ECO:0000256" key="1">
    <source>
        <dbReference type="ARBA" id="ARBA00022741"/>
    </source>
</evidence>
<dbReference type="STRING" id="764103.G7E869"/>
<dbReference type="PROSITE" id="PS50011">
    <property type="entry name" value="PROTEIN_KINASE_DOM"/>
    <property type="match status" value="1"/>
</dbReference>
<keyword evidence="1 3" id="KW-0547">Nucleotide-binding</keyword>
<feature type="domain" description="Protein kinase" evidence="6">
    <location>
        <begin position="26"/>
        <end position="287"/>
    </location>
</feature>
<dbReference type="EMBL" id="BABT02000170">
    <property type="protein sequence ID" value="GAA99029.1"/>
    <property type="molecule type" value="Genomic_DNA"/>
</dbReference>
<keyword evidence="4" id="KW-0723">Serine/threonine-protein kinase</keyword>
<evidence type="ECO:0000256" key="5">
    <source>
        <dbReference type="SAM" id="MobiDB-lite"/>
    </source>
</evidence>
<dbReference type="SMART" id="SM00220">
    <property type="entry name" value="S_TKc"/>
    <property type="match status" value="1"/>
</dbReference>
<feature type="compositionally biased region" description="Basic and acidic residues" evidence="5">
    <location>
        <begin position="364"/>
        <end position="375"/>
    </location>
</feature>
<dbReference type="Proteomes" id="UP000009131">
    <property type="component" value="Unassembled WGS sequence"/>
</dbReference>
<organism evidence="7 8">
    <name type="scientific">Mixia osmundae (strain CBS 9802 / IAM 14324 / JCM 22182 / KY 12970)</name>
    <dbReference type="NCBI Taxonomy" id="764103"/>
    <lineage>
        <taxon>Eukaryota</taxon>
        <taxon>Fungi</taxon>
        <taxon>Dikarya</taxon>
        <taxon>Basidiomycota</taxon>
        <taxon>Pucciniomycotina</taxon>
        <taxon>Mixiomycetes</taxon>
        <taxon>Mixiales</taxon>
        <taxon>Mixiaceae</taxon>
        <taxon>Mixia</taxon>
    </lineage>
</organism>
<evidence type="ECO:0000313" key="8">
    <source>
        <dbReference type="Proteomes" id="UP000009131"/>
    </source>
</evidence>
<dbReference type="RefSeq" id="XP_014570390.1">
    <property type="nucleotide sequence ID" value="XM_014714904.1"/>
</dbReference>